<dbReference type="Pfam" id="PF12833">
    <property type="entry name" value="HTH_18"/>
    <property type="match status" value="1"/>
</dbReference>
<evidence type="ECO:0000256" key="1">
    <source>
        <dbReference type="ARBA" id="ARBA00023015"/>
    </source>
</evidence>
<dbReference type="PANTHER" id="PTHR43130:SF11">
    <property type="entry name" value="TRANSCRIPTIONAL REGULATORY PROTEIN"/>
    <property type="match status" value="1"/>
</dbReference>
<dbReference type="InterPro" id="IPR018060">
    <property type="entry name" value="HTH_AraC"/>
</dbReference>
<accession>A0A1X9NDT8</accession>
<dbReference type="EMBL" id="CP019343">
    <property type="protein sequence ID" value="ARN76200.1"/>
    <property type="molecule type" value="Genomic_DNA"/>
</dbReference>
<keyword evidence="2" id="KW-0804">Transcription</keyword>
<dbReference type="OrthoDB" id="9803764at2"/>
<evidence type="ECO:0000313" key="4">
    <source>
        <dbReference type="EMBL" id="ARN76200.1"/>
    </source>
</evidence>
<dbReference type="PANTHER" id="PTHR43130">
    <property type="entry name" value="ARAC-FAMILY TRANSCRIPTIONAL REGULATOR"/>
    <property type="match status" value="1"/>
</dbReference>
<organism evidence="4 5">
    <name type="scientific">Oceanicoccus sagamiensis</name>
    <dbReference type="NCBI Taxonomy" id="716816"/>
    <lineage>
        <taxon>Bacteria</taxon>
        <taxon>Pseudomonadati</taxon>
        <taxon>Pseudomonadota</taxon>
        <taxon>Gammaproteobacteria</taxon>
        <taxon>Cellvibrionales</taxon>
        <taxon>Spongiibacteraceae</taxon>
        <taxon>Oceanicoccus</taxon>
    </lineage>
</organism>
<dbReference type="SUPFAM" id="SSF46689">
    <property type="entry name" value="Homeodomain-like"/>
    <property type="match status" value="2"/>
</dbReference>
<dbReference type="InterPro" id="IPR002818">
    <property type="entry name" value="DJ-1/PfpI"/>
</dbReference>
<dbReference type="InterPro" id="IPR052158">
    <property type="entry name" value="INH-QAR"/>
</dbReference>
<dbReference type="Gene3D" id="1.10.10.60">
    <property type="entry name" value="Homeodomain-like"/>
    <property type="match status" value="1"/>
</dbReference>
<dbReference type="Proteomes" id="UP000193450">
    <property type="component" value="Chromosome"/>
</dbReference>
<dbReference type="PROSITE" id="PS01124">
    <property type="entry name" value="HTH_ARAC_FAMILY_2"/>
    <property type="match status" value="1"/>
</dbReference>
<dbReference type="RefSeq" id="WP_085760401.1">
    <property type="nucleotide sequence ID" value="NZ_CP019343.1"/>
</dbReference>
<dbReference type="AlphaFoldDB" id="A0A1X9NDT8"/>
<dbReference type="KEGG" id="osg:BST96_20095"/>
<dbReference type="GO" id="GO:0003700">
    <property type="term" value="F:DNA-binding transcription factor activity"/>
    <property type="evidence" value="ECO:0007669"/>
    <property type="project" value="InterPro"/>
</dbReference>
<dbReference type="InterPro" id="IPR009057">
    <property type="entry name" value="Homeodomain-like_sf"/>
</dbReference>
<reference evidence="4 5" key="1">
    <citation type="submission" date="2016-11" db="EMBL/GenBank/DDBJ databases">
        <title>Trade-off between light-utilization and light-protection in marine flavobacteria.</title>
        <authorList>
            <person name="Kumagai Y."/>
        </authorList>
    </citation>
    <scope>NUCLEOTIDE SEQUENCE [LARGE SCALE GENOMIC DNA]</scope>
    <source>
        <strain evidence="4 5">NBRC 107125</strain>
    </source>
</reference>
<dbReference type="InterPro" id="IPR029062">
    <property type="entry name" value="Class_I_gatase-like"/>
</dbReference>
<evidence type="ECO:0000259" key="3">
    <source>
        <dbReference type="PROSITE" id="PS01124"/>
    </source>
</evidence>
<dbReference type="Gene3D" id="3.40.50.880">
    <property type="match status" value="1"/>
</dbReference>
<dbReference type="GO" id="GO:0043565">
    <property type="term" value="F:sequence-specific DNA binding"/>
    <property type="evidence" value="ECO:0007669"/>
    <property type="project" value="InterPro"/>
</dbReference>
<name>A0A1X9NDT8_9GAMM</name>
<evidence type="ECO:0000313" key="5">
    <source>
        <dbReference type="Proteomes" id="UP000193450"/>
    </source>
</evidence>
<dbReference type="SUPFAM" id="SSF52317">
    <property type="entry name" value="Class I glutamine amidotransferase-like"/>
    <property type="match status" value="1"/>
</dbReference>
<proteinExistence type="predicted"/>
<dbReference type="CDD" id="cd03138">
    <property type="entry name" value="GATase1_AraC_2"/>
    <property type="match status" value="1"/>
</dbReference>
<dbReference type="SMART" id="SM00342">
    <property type="entry name" value="HTH_ARAC"/>
    <property type="match status" value="1"/>
</dbReference>
<evidence type="ECO:0000256" key="2">
    <source>
        <dbReference type="ARBA" id="ARBA00023163"/>
    </source>
</evidence>
<feature type="domain" description="HTH araC/xylS-type" evidence="3">
    <location>
        <begin position="226"/>
        <end position="324"/>
    </location>
</feature>
<keyword evidence="5" id="KW-1185">Reference proteome</keyword>
<keyword evidence="1" id="KW-0805">Transcription regulation</keyword>
<sequence length="332" mass="36845">MTKQISVFALPQSSGAAVMGVIDIFKVANLIAERINGAAEPLFDCRVLSADGEPVCCSNGYSISVAGSVEDIDPQDILFLAAFNVSTHGELDAVMADVQPYIPWFRENGPRQSTIATSCSGSFVLAEAGLLNGVAATTSWWLSDYFAQRYPQVALDADAICTVAGNRVCGAGTTAYQDVCLSILERYAGKHFARLTAKYMMIDNQRRSQAPYRILSLIDSDDEVVKQAEGWIRANLSRDFKINEVAHNLAVSPRTLIRRFQYALGETPQAFTQKLRIEKCKVLLETTQLGFGEIVQRCGYNDESAFRRLFKRYCQLSPRDYRRRFNTATALE</sequence>
<dbReference type="Pfam" id="PF01965">
    <property type="entry name" value="DJ-1_PfpI"/>
    <property type="match status" value="1"/>
</dbReference>
<protein>
    <recommendedName>
        <fullName evidence="3">HTH araC/xylS-type domain-containing protein</fullName>
    </recommendedName>
</protein>
<gene>
    <name evidence="4" type="ORF">BST96_20095</name>
</gene>
<dbReference type="STRING" id="716816.BST96_20095"/>